<dbReference type="RefSeq" id="WP_301189445.1">
    <property type="nucleotide sequence ID" value="NZ_JAPDPJ010000007.1"/>
</dbReference>
<dbReference type="Proteomes" id="UP001209229">
    <property type="component" value="Unassembled WGS sequence"/>
</dbReference>
<comment type="caution">
    <text evidence="2">The sequence shown here is derived from an EMBL/GenBank/DDBJ whole genome shotgun (WGS) entry which is preliminary data.</text>
</comment>
<gene>
    <name evidence="2" type="ORF">OM075_05315</name>
</gene>
<keyword evidence="3" id="KW-1185">Reference proteome</keyword>
<dbReference type="AlphaFoldDB" id="A0AAE3M2Z9"/>
<accession>A0AAE3M2Z9</accession>
<organism evidence="2 3">
    <name type="scientific">Plebeiibacterium sediminum</name>
    <dbReference type="NCBI Taxonomy" id="2992112"/>
    <lineage>
        <taxon>Bacteria</taxon>
        <taxon>Pseudomonadati</taxon>
        <taxon>Bacteroidota</taxon>
        <taxon>Bacteroidia</taxon>
        <taxon>Marinilabiliales</taxon>
        <taxon>Marinilabiliaceae</taxon>
        <taxon>Plebeiibacterium</taxon>
    </lineage>
</organism>
<evidence type="ECO:0000256" key="1">
    <source>
        <dbReference type="SAM" id="MobiDB-lite"/>
    </source>
</evidence>
<feature type="region of interest" description="Disordered" evidence="1">
    <location>
        <begin position="1"/>
        <end position="26"/>
    </location>
</feature>
<name>A0AAE3M2Z9_9BACT</name>
<evidence type="ECO:0000313" key="3">
    <source>
        <dbReference type="Proteomes" id="UP001209229"/>
    </source>
</evidence>
<dbReference type="EMBL" id="JAPDPJ010000007">
    <property type="protein sequence ID" value="MCW3785874.1"/>
    <property type="molecule type" value="Genomic_DNA"/>
</dbReference>
<evidence type="ECO:0000313" key="2">
    <source>
        <dbReference type="EMBL" id="MCW3785874.1"/>
    </source>
</evidence>
<proteinExistence type="predicted"/>
<sequence length="53" mass="5919">MISIDSKESISFMGEVSNPQKKHENLSIKDSFNRGVMWLNPGDGTVDIDPPKK</sequence>
<reference evidence="2" key="1">
    <citation type="submission" date="2022-10" db="EMBL/GenBank/DDBJ databases">
        <authorList>
            <person name="Yu W.X."/>
        </authorList>
    </citation>
    <scope>NUCLEOTIDE SEQUENCE</scope>
    <source>
        <strain evidence="2">AAT</strain>
    </source>
</reference>
<protein>
    <submittedName>
        <fullName evidence="2">Uncharacterized protein</fullName>
    </submittedName>
</protein>